<comment type="caution">
    <text evidence="2">The sequence shown here is derived from an EMBL/GenBank/DDBJ whole genome shotgun (WGS) entry which is preliminary data.</text>
</comment>
<reference evidence="2" key="1">
    <citation type="submission" date="2024-06" db="EMBL/GenBank/DDBJ databases">
        <authorList>
            <person name="Liu X."/>
            <person name="Lenzi L."/>
            <person name="Haldenby T S."/>
            <person name="Uol C."/>
        </authorList>
    </citation>
    <scope>NUCLEOTIDE SEQUENCE</scope>
</reference>
<feature type="region of interest" description="Disordered" evidence="1">
    <location>
        <begin position="307"/>
        <end position="357"/>
    </location>
</feature>
<name>A0AAV2TBX0_CALDB</name>
<sequence length="722" mass="79197">MESKIQFGGEDYGAQEYRSTKCQMVKPVGGPRVRRWRSMSAGQILVAPERHLNPITPSLLAGPSAPGRPSNSGLDGITSGLLTPADGIAKADSASPAGSDSHPGLLTSVVQALQRVGTSRRQSLASRTPTPHDLEHTPIGGQTNVSPAELNSSVPLEGDRAHSPVRPFKSSGQMPSSGRILPIPIVANHRRVLPVTNRLLPSTIPESQFEWNSEQEVREAWRPSSPEHKRPVGYSIDRLGKTERDWSPSGRNMATDEMPPRLPDQPYHERLKTAVSAELPRHNGPISHPVPPPYSSSDTLRQVFARRSEPSLEESANSDDGLSLYTRGDTPSPAPSIGAAILRPDVYPGSEDNVPARRRPKLDVSDYAVYSSIPRNYALVQPSEKGTLPDYPKPIWTASLPDTPVQRRQNYPPARKKYRRHLPAIPVQTNSKEENIPNGSERPGSPGAWTITASCRPPGATLSEVIGRKLWPAGHPSSEELRSRYSSAGNLFASQNNVYEPPVIDPHGPAPSIPPMWDIYTGNNESRTPVEDRNPQIPYPNGIRFPQYDSLLPSQLQKPEKNWRDQVGFTSSKLYNNVGQHFQPTGSYGYLGWNDQPNSTQWARVQPCEVPLPRASSPPPPPAPQPVVSGRIVAPEVYGQNNLLGPTYPRGRTRTDYMYEPANGVGPNPIGVQYPVVQGHSAAPVPLPLRITEFPSGQFPQYPDGIDQPQQLYVRPHVNQRV</sequence>
<feature type="region of interest" description="Disordered" evidence="1">
    <location>
        <begin position="54"/>
        <end position="79"/>
    </location>
</feature>
<dbReference type="EMBL" id="CAXLJL010000234">
    <property type="protein sequence ID" value="CAL5134982.1"/>
    <property type="molecule type" value="Genomic_DNA"/>
</dbReference>
<gene>
    <name evidence="2" type="ORF">CDAUBV1_LOCUS9066</name>
</gene>
<protein>
    <submittedName>
        <fullName evidence="2">Uncharacterized protein</fullName>
    </submittedName>
</protein>
<dbReference type="AlphaFoldDB" id="A0AAV2TBX0"/>
<evidence type="ECO:0000313" key="2">
    <source>
        <dbReference type="EMBL" id="CAL5134982.1"/>
    </source>
</evidence>
<feature type="region of interest" description="Disordered" evidence="1">
    <location>
        <begin position="240"/>
        <end position="266"/>
    </location>
</feature>
<evidence type="ECO:0000313" key="3">
    <source>
        <dbReference type="Proteomes" id="UP001497525"/>
    </source>
</evidence>
<feature type="region of interest" description="Disordered" evidence="1">
    <location>
        <begin position="116"/>
        <end position="176"/>
    </location>
</feature>
<proteinExistence type="predicted"/>
<dbReference type="Proteomes" id="UP001497525">
    <property type="component" value="Unassembled WGS sequence"/>
</dbReference>
<accession>A0AAV2TBX0</accession>
<organism evidence="2 3">
    <name type="scientific">Calicophoron daubneyi</name>
    <name type="common">Rumen fluke</name>
    <name type="synonym">Paramphistomum daubneyi</name>
    <dbReference type="NCBI Taxonomy" id="300641"/>
    <lineage>
        <taxon>Eukaryota</taxon>
        <taxon>Metazoa</taxon>
        <taxon>Spiralia</taxon>
        <taxon>Lophotrochozoa</taxon>
        <taxon>Platyhelminthes</taxon>
        <taxon>Trematoda</taxon>
        <taxon>Digenea</taxon>
        <taxon>Plagiorchiida</taxon>
        <taxon>Pronocephalata</taxon>
        <taxon>Paramphistomoidea</taxon>
        <taxon>Paramphistomidae</taxon>
        <taxon>Calicophoron</taxon>
    </lineage>
</organism>
<evidence type="ECO:0000256" key="1">
    <source>
        <dbReference type="SAM" id="MobiDB-lite"/>
    </source>
</evidence>
<feature type="compositionally biased region" description="Polar residues" evidence="1">
    <location>
        <begin position="116"/>
        <end position="129"/>
    </location>
</feature>
<feature type="compositionally biased region" description="Polar residues" evidence="1">
    <location>
        <begin position="140"/>
        <end position="154"/>
    </location>
</feature>